<comment type="function">
    <text evidence="11">Component of an histone acetyltransferase complex.</text>
</comment>
<dbReference type="GO" id="GO:0006325">
    <property type="term" value="P:chromatin organization"/>
    <property type="evidence" value="ECO:0007669"/>
    <property type="project" value="UniProtKB-KW"/>
</dbReference>
<feature type="domain" description="PHD-type" evidence="13">
    <location>
        <begin position="420"/>
        <end position="469"/>
    </location>
</feature>
<evidence type="ECO:0000256" key="8">
    <source>
        <dbReference type="PIRSR" id="PIRSR628651-50"/>
    </source>
</evidence>
<dbReference type="AlphaFoldDB" id="A0A316Z0E8"/>
<name>A0A316Z0E8_9BASI</name>
<feature type="binding site" evidence="9">
    <location>
        <position position="463"/>
    </location>
    <ligand>
        <name>Zn(2+)</name>
        <dbReference type="ChEBI" id="CHEBI:29105"/>
        <label>2</label>
    </ligand>
</feature>
<evidence type="ECO:0000313" key="15">
    <source>
        <dbReference type="Proteomes" id="UP000245768"/>
    </source>
</evidence>
<evidence type="ECO:0000256" key="9">
    <source>
        <dbReference type="PIRSR" id="PIRSR628651-51"/>
    </source>
</evidence>
<feature type="compositionally biased region" description="Basic and acidic residues" evidence="12">
    <location>
        <begin position="308"/>
        <end position="321"/>
    </location>
</feature>
<keyword evidence="7 11" id="KW-0539">Nucleus</keyword>
<comment type="similarity">
    <text evidence="2 11">Belongs to the ING family.</text>
</comment>
<gene>
    <name evidence="14" type="ORF">FA10DRAFT_264383</name>
</gene>
<dbReference type="PANTHER" id="PTHR10333:SF42">
    <property type="entry name" value="INHIBITOR OF GROWTH PROTEIN 5"/>
    <property type="match status" value="1"/>
</dbReference>
<evidence type="ECO:0000256" key="1">
    <source>
        <dbReference type="ARBA" id="ARBA00004123"/>
    </source>
</evidence>
<dbReference type="Proteomes" id="UP000245768">
    <property type="component" value="Unassembled WGS sequence"/>
</dbReference>
<evidence type="ECO:0000256" key="6">
    <source>
        <dbReference type="ARBA" id="ARBA00022853"/>
    </source>
</evidence>
<feature type="binding site" evidence="9">
    <location>
        <position position="441"/>
    </location>
    <ligand>
        <name>Zn(2+)</name>
        <dbReference type="ChEBI" id="CHEBI:29105"/>
        <label>2</label>
    </ligand>
</feature>
<comment type="domain">
    <text evidence="11">The PHD-type zinc finger mediates the binding to H3K4me3.</text>
</comment>
<keyword evidence="5 9" id="KW-0862">Zinc</keyword>
<dbReference type="SMART" id="SM01408">
    <property type="entry name" value="ING"/>
    <property type="match status" value="1"/>
</dbReference>
<dbReference type="SMART" id="SM00249">
    <property type="entry name" value="PHD"/>
    <property type="match status" value="1"/>
</dbReference>
<dbReference type="InterPro" id="IPR019787">
    <property type="entry name" value="Znf_PHD-finger"/>
</dbReference>
<dbReference type="InParanoid" id="A0A316Z0E8"/>
<dbReference type="GO" id="GO:0005634">
    <property type="term" value="C:nucleus"/>
    <property type="evidence" value="ECO:0007669"/>
    <property type="project" value="UniProtKB-SubCell"/>
</dbReference>
<feature type="compositionally biased region" description="Acidic residues" evidence="12">
    <location>
        <begin position="348"/>
        <end position="361"/>
    </location>
</feature>
<evidence type="ECO:0000256" key="10">
    <source>
        <dbReference type="PROSITE-ProRule" id="PRU00146"/>
    </source>
</evidence>
<dbReference type="OrthoDB" id="2505961at2759"/>
<organism evidence="14 15">
    <name type="scientific">Acaromyces ingoldii</name>
    <dbReference type="NCBI Taxonomy" id="215250"/>
    <lineage>
        <taxon>Eukaryota</taxon>
        <taxon>Fungi</taxon>
        <taxon>Dikarya</taxon>
        <taxon>Basidiomycota</taxon>
        <taxon>Ustilaginomycotina</taxon>
        <taxon>Exobasidiomycetes</taxon>
        <taxon>Exobasidiales</taxon>
        <taxon>Cryptobasidiaceae</taxon>
        <taxon>Acaromyces</taxon>
    </lineage>
</organism>
<feature type="binding site" evidence="9">
    <location>
        <position position="466"/>
    </location>
    <ligand>
        <name>Zn(2+)</name>
        <dbReference type="ChEBI" id="CHEBI:29105"/>
        <label>2</label>
    </ligand>
</feature>
<feature type="binding site" evidence="9">
    <location>
        <position position="425"/>
    </location>
    <ligand>
        <name>Zn(2+)</name>
        <dbReference type="ChEBI" id="CHEBI:29105"/>
        <label>1</label>
    </ligand>
</feature>
<dbReference type="RefSeq" id="XP_025380981.1">
    <property type="nucleotide sequence ID" value="XM_025520627.1"/>
</dbReference>
<dbReference type="CDD" id="cd15505">
    <property type="entry name" value="PHD_ING"/>
    <property type="match status" value="1"/>
</dbReference>
<evidence type="ECO:0000256" key="11">
    <source>
        <dbReference type="RuleBase" id="RU361213"/>
    </source>
</evidence>
<evidence type="ECO:0000259" key="13">
    <source>
        <dbReference type="PROSITE" id="PS50016"/>
    </source>
</evidence>
<feature type="site" description="Histone H3K4me3 binding" evidence="8">
    <location>
        <position position="433"/>
    </location>
</feature>
<evidence type="ECO:0000256" key="12">
    <source>
        <dbReference type="SAM" id="MobiDB-lite"/>
    </source>
</evidence>
<feature type="binding site" evidence="9">
    <location>
        <position position="423"/>
    </location>
    <ligand>
        <name>Zn(2+)</name>
        <dbReference type="ChEBI" id="CHEBI:29105"/>
        <label>1</label>
    </ligand>
</feature>
<keyword evidence="15" id="KW-1185">Reference proteome</keyword>
<accession>A0A316Z0E8</accession>
<reference evidence="14 15" key="1">
    <citation type="journal article" date="2018" name="Mol. Biol. Evol.">
        <title>Broad Genomic Sampling Reveals a Smut Pathogenic Ancestry of the Fungal Clade Ustilaginomycotina.</title>
        <authorList>
            <person name="Kijpornyongpan T."/>
            <person name="Mondo S.J."/>
            <person name="Barry K."/>
            <person name="Sandor L."/>
            <person name="Lee J."/>
            <person name="Lipzen A."/>
            <person name="Pangilinan J."/>
            <person name="LaButti K."/>
            <person name="Hainaut M."/>
            <person name="Henrissat B."/>
            <person name="Grigoriev I.V."/>
            <person name="Spatafora J.W."/>
            <person name="Aime M.C."/>
        </authorList>
    </citation>
    <scope>NUCLEOTIDE SEQUENCE [LARGE SCALE GENOMIC DNA]</scope>
    <source>
        <strain evidence="14 15">MCA 4198</strain>
    </source>
</reference>
<keyword evidence="4 10" id="KW-0863">Zinc-finger</keyword>
<feature type="region of interest" description="Disordered" evidence="12">
    <location>
        <begin position="225"/>
        <end position="419"/>
    </location>
</feature>
<feature type="site" description="Histone H3K4me3 binding" evidence="8">
    <location>
        <position position="422"/>
    </location>
</feature>
<dbReference type="GO" id="GO:0000785">
    <property type="term" value="C:chromatin"/>
    <property type="evidence" value="ECO:0007669"/>
    <property type="project" value="UniProtKB-ARBA"/>
</dbReference>
<feature type="site" description="Histone H3K4me3 binding" evidence="8">
    <location>
        <position position="437"/>
    </location>
</feature>
<comment type="subunit">
    <text evidence="11">Component of an histone acetyltransferase complex. Interacts with H3K4me3 and to a lesser extent with H3K4me2.</text>
</comment>
<dbReference type="PROSITE" id="PS50016">
    <property type="entry name" value="ZF_PHD_2"/>
    <property type="match status" value="1"/>
</dbReference>
<feature type="region of interest" description="Disordered" evidence="12">
    <location>
        <begin position="474"/>
        <end position="507"/>
    </location>
</feature>
<evidence type="ECO:0000256" key="5">
    <source>
        <dbReference type="ARBA" id="ARBA00022833"/>
    </source>
</evidence>
<dbReference type="InterPro" id="IPR019786">
    <property type="entry name" value="Zinc_finger_PHD-type_CS"/>
</dbReference>
<feature type="compositionally biased region" description="Low complexity" evidence="12">
    <location>
        <begin position="362"/>
        <end position="386"/>
    </location>
</feature>
<feature type="binding site" evidence="9">
    <location>
        <position position="436"/>
    </location>
    <ligand>
        <name>Zn(2+)</name>
        <dbReference type="ChEBI" id="CHEBI:29105"/>
        <label>2</label>
    </ligand>
</feature>
<dbReference type="STRING" id="215250.A0A316Z0E8"/>
<evidence type="ECO:0000256" key="3">
    <source>
        <dbReference type="ARBA" id="ARBA00022723"/>
    </source>
</evidence>
<dbReference type="Gene3D" id="6.10.140.1740">
    <property type="match status" value="1"/>
</dbReference>
<feature type="binding site" evidence="9">
    <location>
        <position position="447"/>
    </location>
    <ligand>
        <name>Zn(2+)</name>
        <dbReference type="ChEBI" id="CHEBI:29105"/>
        <label>1</label>
    </ligand>
</feature>
<dbReference type="SUPFAM" id="SSF57903">
    <property type="entry name" value="FYVE/PHD zinc finger"/>
    <property type="match status" value="1"/>
</dbReference>
<evidence type="ECO:0000256" key="2">
    <source>
        <dbReference type="ARBA" id="ARBA00010210"/>
    </source>
</evidence>
<feature type="region of interest" description="Disordered" evidence="12">
    <location>
        <begin position="147"/>
        <end position="199"/>
    </location>
</feature>
<dbReference type="InterPro" id="IPR011011">
    <property type="entry name" value="Znf_FYVE_PHD"/>
</dbReference>
<feature type="binding site" evidence="9">
    <location>
        <position position="450"/>
    </location>
    <ligand>
        <name>Zn(2+)</name>
        <dbReference type="ChEBI" id="CHEBI:29105"/>
        <label>1</label>
    </ligand>
</feature>
<dbReference type="PANTHER" id="PTHR10333">
    <property type="entry name" value="INHIBITOR OF GROWTH PROTEIN"/>
    <property type="match status" value="1"/>
</dbReference>
<protein>
    <recommendedName>
        <fullName evidence="11">Chromatin modification-related protein</fullName>
    </recommendedName>
</protein>
<dbReference type="Gene3D" id="3.30.40.10">
    <property type="entry name" value="Zinc/RING finger domain, C3HC4 (zinc finger)"/>
    <property type="match status" value="1"/>
</dbReference>
<dbReference type="PROSITE" id="PS01359">
    <property type="entry name" value="ZF_PHD_1"/>
    <property type="match status" value="1"/>
</dbReference>
<dbReference type="InterPro" id="IPR024610">
    <property type="entry name" value="ING_N_histone-binding"/>
</dbReference>
<dbReference type="CDD" id="cd16859">
    <property type="entry name" value="ING_ING4_5"/>
    <property type="match status" value="1"/>
</dbReference>
<keyword evidence="6 11" id="KW-0156">Chromatin regulator</keyword>
<proteinExistence type="inferred from homology"/>
<feature type="site" description="Histone H3K4me3 binding" evidence="8">
    <location>
        <position position="445"/>
    </location>
</feature>
<dbReference type="Pfam" id="PF12998">
    <property type="entry name" value="ING"/>
    <property type="match status" value="1"/>
</dbReference>
<dbReference type="GeneID" id="37042543"/>
<dbReference type="FunFam" id="3.30.40.10:FF:000535">
    <property type="entry name" value="Chromatin modification-related protein"/>
    <property type="match status" value="1"/>
</dbReference>
<feature type="compositionally biased region" description="Low complexity" evidence="12">
    <location>
        <begin position="251"/>
        <end position="261"/>
    </location>
</feature>
<sequence>MAPQGAAPWMPTSRDQPSGEDLTLYTTLAAYADALDALPLDLTRSFSDLRELDAVLGSHIKALINRLARLTCLVEDETVAPAERMLALKEVAEEARGYKMGGEDKIRVALNTAETIISHTTYIDSLLSNLSSVPSLAPFLSPPKESHIAGHLSDGTPLAPGSGPGGQLPASMGGTADIGPVIQSGPGSTKKKRPTAAMAGGAAAAGASGSLSSLSVAEKRAQQAGGASLMSADGGQASTSATSSAKKRKAPPSNSAASRARNAGEEYDEPPAKRANNSQAAAKKKSASTPNQAKPSNARRTQQQDQDDDRRGAGEGSRRGMEDDESGGGSRSRSSRTVRTATNKEQMSDEEDGGADEEADEAAGGSSSSRPARLARGAPRPGNGASSADPEGMASSRTTPGPGSAAAGAGGAGADDSDERRYCFCNNVSYGDMIGCDDEDCEREWFHLGCVGLLKPPQGLWYCDDCAAKRAPRSKTKKKVSRTSGAHGGGTAVEGVANKARVASTKR</sequence>
<evidence type="ECO:0000313" key="14">
    <source>
        <dbReference type="EMBL" id="PWN93783.1"/>
    </source>
</evidence>
<dbReference type="InterPro" id="IPR013083">
    <property type="entry name" value="Znf_RING/FYVE/PHD"/>
</dbReference>
<dbReference type="GO" id="GO:0008270">
    <property type="term" value="F:zinc ion binding"/>
    <property type="evidence" value="ECO:0007669"/>
    <property type="project" value="UniProtKB-KW"/>
</dbReference>
<dbReference type="InterPro" id="IPR028651">
    <property type="entry name" value="ING_fam"/>
</dbReference>
<evidence type="ECO:0000256" key="7">
    <source>
        <dbReference type="ARBA" id="ARBA00023242"/>
    </source>
</evidence>
<dbReference type="InterPro" id="IPR001965">
    <property type="entry name" value="Znf_PHD"/>
</dbReference>
<comment type="subcellular location">
    <subcellularLocation>
        <location evidence="1 11">Nucleus</location>
    </subcellularLocation>
</comment>
<evidence type="ECO:0000256" key="4">
    <source>
        <dbReference type="ARBA" id="ARBA00022771"/>
    </source>
</evidence>
<keyword evidence="3 9" id="KW-0479">Metal-binding</keyword>
<dbReference type="GO" id="GO:0006355">
    <property type="term" value="P:regulation of DNA-templated transcription"/>
    <property type="evidence" value="ECO:0007669"/>
    <property type="project" value="TreeGrafter"/>
</dbReference>
<dbReference type="EMBL" id="KZ819634">
    <property type="protein sequence ID" value="PWN93783.1"/>
    <property type="molecule type" value="Genomic_DNA"/>
</dbReference>